<keyword evidence="3" id="KW-0804">Transcription</keyword>
<dbReference type="SUPFAM" id="SSF48008">
    <property type="entry name" value="GntR ligand-binding domain-like"/>
    <property type="match status" value="1"/>
</dbReference>
<evidence type="ECO:0000256" key="1">
    <source>
        <dbReference type="ARBA" id="ARBA00023015"/>
    </source>
</evidence>
<proteinExistence type="predicted"/>
<dbReference type="InterPro" id="IPR011711">
    <property type="entry name" value="GntR_C"/>
</dbReference>
<dbReference type="AlphaFoldDB" id="A0A2N5JB72"/>
<dbReference type="InterPro" id="IPR036388">
    <property type="entry name" value="WH-like_DNA-bd_sf"/>
</dbReference>
<dbReference type="InterPro" id="IPR008920">
    <property type="entry name" value="TF_FadR/GntR_C"/>
</dbReference>
<dbReference type="CDD" id="cd07377">
    <property type="entry name" value="WHTH_GntR"/>
    <property type="match status" value="1"/>
</dbReference>
<dbReference type="Gene3D" id="1.20.120.530">
    <property type="entry name" value="GntR ligand-binding domain-like"/>
    <property type="match status" value="1"/>
</dbReference>
<evidence type="ECO:0000256" key="3">
    <source>
        <dbReference type="ARBA" id="ARBA00023163"/>
    </source>
</evidence>
<keyword evidence="1" id="KW-0805">Transcription regulation</keyword>
<evidence type="ECO:0000259" key="4">
    <source>
        <dbReference type="PROSITE" id="PS50949"/>
    </source>
</evidence>
<dbReference type="SMART" id="SM00895">
    <property type="entry name" value="FCD"/>
    <property type="match status" value="1"/>
</dbReference>
<dbReference type="PANTHER" id="PTHR43537">
    <property type="entry name" value="TRANSCRIPTIONAL REGULATOR, GNTR FAMILY"/>
    <property type="match status" value="1"/>
</dbReference>
<dbReference type="SMART" id="SM00345">
    <property type="entry name" value="HTH_GNTR"/>
    <property type="match status" value="1"/>
</dbReference>
<gene>
    <name evidence="5" type="ORF">Uis1B_0670</name>
</gene>
<dbReference type="EMBL" id="NMWU01000010">
    <property type="protein sequence ID" value="PLS31463.1"/>
    <property type="molecule type" value="Genomic_DNA"/>
</dbReference>
<accession>A0A2N5JB72</accession>
<keyword evidence="2" id="KW-0238">DNA-binding</keyword>
<organism evidence="5 6">
    <name type="scientific">Bifidobacterium margollesii</name>
    <dbReference type="NCBI Taxonomy" id="2020964"/>
    <lineage>
        <taxon>Bacteria</taxon>
        <taxon>Bacillati</taxon>
        <taxon>Actinomycetota</taxon>
        <taxon>Actinomycetes</taxon>
        <taxon>Bifidobacteriales</taxon>
        <taxon>Bifidobacteriaceae</taxon>
        <taxon>Bifidobacterium</taxon>
    </lineage>
</organism>
<evidence type="ECO:0000313" key="5">
    <source>
        <dbReference type="EMBL" id="PLS31463.1"/>
    </source>
</evidence>
<dbReference type="GO" id="GO:0003677">
    <property type="term" value="F:DNA binding"/>
    <property type="evidence" value="ECO:0007669"/>
    <property type="project" value="UniProtKB-KW"/>
</dbReference>
<reference evidence="5 6" key="1">
    <citation type="submission" date="2017-07" db="EMBL/GenBank/DDBJ databases">
        <title>Bifidobacterium novel species.</title>
        <authorList>
            <person name="Lugli G.A."/>
            <person name="Milani C."/>
            <person name="Duranti S."/>
            <person name="Mangifesta M."/>
        </authorList>
    </citation>
    <scope>NUCLEOTIDE SEQUENCE [LARGE SCALE GENOMIC DNA]</scope>
    <source>
        <strain evidence="6">Uis1B</strain>
    </source>
</reference>
<dbReference type="Pfam" id="PF07729">
    <property type="entry name" value="FCD"/>
    <property type="match status" value="1"/>
</dbReference>
<evidence type="ECO:0000313" key="6">
    <source>
        <dbReference type="Proteomes" id="UP000235050"/>
    </source>
</evidence>
<dbReference type="SUPFAM" id="SSF46785">
    <property type="entry name" value="Winged helix' DNA-binding domain"/>
    <property type="match status" value="1"/>
</dbReference>
<sequence>MASPLRVRLLGEQIVDDLRAQVIHGEILKGERLVETEVAQRYDVSRGPVRDALSLLANEGLVEKGRQGYVVRGLSEKDVRDIYEVRTAFEEISASHIAEDPGSAEWRGMELAVADMKNALESGDTNRYAQADLAFHDELIKSSRNLRMIGFWATLMPTFSVMLQVTNAQDVDLTPSFDDHVAILDSLKAGKSVDVETLINRHLDGSLNRMVRAIAQIG</sequence>
<protein>
    <submittedName>
        <fullName evidence="5">GntR family transcriptional regulator</fullName>
    </submittedName>
</protein>
<dbReference type="PROSITE" id="PS50949">
    <property type="entry name" value="HTH_GNTR"/>
    <property type="match status" value="1"/>
</dbReference>
<dbReference type="Proteomes" id="UP000235050">
    <property type="component" value="Unassembled WGS sequence"/>
</dbReference>
<dbReference type="Gene3D" id="1.10.10.10">
    <property type="entry name" value="Winged helix-like DNA-binding domain superfamily/Winged helix DNA-binding domain"/>
    <property type="match status" value="1"/>
</dbReference>
<dbReference type="Pfam" id="PF00392">
    <property type="entry name" value="GntR"/>
    <property type="match status" value="1"/>
</dbReference>
<evidence type="ECO:0000256" key="2">
    <source>
        <dbReference type="ARBA" id="ARBA00023125"/>
    </source>
</evidence>
<feature type="domain" description="HTH gntR-type" evidence="4">
    <location>
        <begin position="8"/>
        <end position="74"/>
    </location>
</feature>
<comment type="caution">
    <text evidence="5">The sequence shown here is derived from an EMBL/GenBank/DDBJ whole genome shotgun (WGS) entry which is preliminary data.</text>
</comment>
<keyword evidence="6" id="KW-1185">Reference proteome</keyword>
<dbReference type="InterPro" id="IPR036390">
    <property type="entry name" value="WH_DNA-bd_sf"/>
</dbReference>
<dbReference type="PANTHER" id="PTHR43537:SF45">
    <property type="entry name" value="GNTR FAMILY REGULATORY PROTEIN"/>
    <property type="match status" value="1"/>
</dbReference>
<dbReference type="OrthoDB" id="8663149at2"/>
<dbReference type="GO" id="GO:0003700">
    <property type="term" value="F:DNA-binding transcription factor activity"/>
    <property type="evidence" value="ECO:0007669"/>
    <property type="project" value="InterPro"/>
</dbReference>
<name>A0A2N5JB72_9BIFI</name>
<dbReference type="RefSeq" id="WP_101615606.1">
    <property type="nucleotide sequence ID" value="NZ_NMWU01000010.1"/>
</dbReference>
<dbReference type="InterPro" id="IPR000524">
    <property type="entry name" value="Tscrpt_reg_HTH_GntR"/>
</dbReference>